<dbReference type="HOGENOM" id="CLU_1332644_0_0_1"/>
<reference evidence="4" key="1">
    <citation type="journal article" date="2011" name="Science">
        <title>The plant cell wall-decomposing machinery underlies the functional diversity of forest fungi.</title>
        <authorList>
            <person name="Eastwood D.C."/>
            <person name="Floudas D."/>
            <person name="Binder M."/>
            <person name="Majcherczyk A."/>
            <person name="Schneider P."/>
            <person name="Aerts A."/>
            <person name="Asiegbu F.O."/>
            <person name="Baker S.E."/>
            <person name="Barry K."/>
            <person name="Bendiksby M."/>
            <person name="Blumentritt M."/>
            <person name="Coutinho P.M."/>
            <person name="Cullen D."/>
            <person name="de Vries R.P."/>
            <person name="Gathman A."/>
            <person name="Goodell B."/>
            <person name="Henrissat B."/>
            <person name="Ihrmark K."/>
            <person name="Kauserud H."/>
            <person name="Kohler A."/>
            <person name="LaButti K."/>
            <person name="Lapidus A."/>
            <person name="Lavin J.L."/>
            <person name="Lee Y.-H."/>
            <person name="Lindquist E."/>
            <person name="Lilly W."/>
            <person name="Lucas S."/>
            <person name="Morin E."/>
            <person name="Murat C."/>
            <person name="Oguiza J.A."/>
            <person name="Park J."/>
            <person name="Pisabarro A.G."/>
            <person name="Riley R."/>
            <person name="Rosling A."/>
            <person name="Salamov A."/>
            <person name="Schmidt O."/>
            <person name="Schmutz J."/>
            <person name="Skrede I."/>
            <person name="Stenlid J."/>
            <person name="Wiebenga A."/>
            <person name="Xie X."/>
            <person name="Kuees U."/>
            <person name="Hibbett D.S."/>
            <person name="Hoffmeister D."/>
            <person name="Hoegberg N."/>
            <person name="Martin F."/>
            <person name="Grigoriev I.V."/>
            <person name="Watkinson S.C."/>
        </authorList>
    </citation>
    <scope>NUCLEOTIDE SEQUENCE [LARGE SCALE GENOMIC DNA]</scope>
    <source>
        <strain evidence="4">strain S7.3</strain>
    </source>
</reference>
<feature type="coiled-coil region" evidence="1">
    <location>
        <begin position="38"/>
        <end position="72"/>
    </location>
</feature>
<dbReference type="EMBL" id="GL945537">
    <property type="protein sequence ID" value="EGN91748.1"/>
    <property type="molecule type" value="Genomic_DNA"/>
</dbReference>
<evidence type="ECO:0000313" key="4">
    <source>
        <dbReference type="Proteomes" id="UP000008063"/>
    </source>
</evidence>
<feature type="compositionally biased region" description="Low complexity" evidence="2">
    <location>
        <begin position="149"/>
        <end position="179"/>
    </location>
</feature>
<proteinExistence type="predicted"/>
<keyword evidence="1" id="KW-0175">Coiled coil</keyword>
<dbReference type="InParanoid" id="F8QIX8"/>
<evidence type="ECO:0000313" key="3">
    <source>
        <dbReference type="EMBL" id="EGN91748.1"/>
    </source>
</evidence>
<accession>F8QIX8</accession>
<feature type="compositionally biased region" description="Basic and acidic residues" evidence="2">
    <location>
        <begin position="185"/>
        <end position="206"/>
    </location>
</feature>
<evidence type="ECO:0000256" key="1">
    <source>
        <dbReference type="SAM" id="Coils"/>
    </source>
</evidence>
<dbReference type="Proteomes" id="UP000008063">
    <property type="component" value="Unassembled WGS sequence"/>
</dbReference>
<feature type="compositionally biased region" description="Polar residues" evidence="2">
    <location>
        <begin position="19"/>
        <end position="29"/>
    </location>
</feature>
<dbReference type="STRING" id="936435.F8QIX8"/>
<name>F8QIX8_SERL3</name>
<dbReference type="OrthoDB" id="2442602at2759"/>
<feature type="compositionally biased region" description="Basic residues" evidence="2">
    <location>
        <begin position="104"/>
        <end position="141"/>
    </location>
</feature>
<dbReference type="OMA" id="REYSPHE"/>
<evidence type="ECO:0000256" key="2">
    <source>
        <dbReference type="SAM" id="MobiDB-lite"/>
    </source>
</evidence>
<feature type="region of interest" description="Disordered" evidence="2">
    <location>
        <begin position="1"/>
        <end position="35"/>
    </location>
</feature>
<dbReference type="AlphaFoldDB" id="F8QIX8"/>
<protein>
    <submittedName>
        <fullName evidence="3">Uncharacterized protein</fullName>
    </submittedName>
</protein>
<organism evidence="4">
    <name type="scientific">Serpula lacrymans var. lacrymans (strain S7.3)</name>
    <name type="common">Dry rot fungus</name>
    <dbReference type="NCBI Taxonomy" id="936435"/>
    <lineage>
        <taxon>Eukaryota</taxon>
        <taxon>Fungi</taxon>
        <taxon>Dikarya</taxon>
        <taxon>Basidiomycota</taxon>
        <taxon>Agaricomycotina</taxon>
        <taxon>Agaricomycetes</taxon>
        <taxon>Agaricomycetidae</taxon>
        <taxon>Boletales</taxon>
        <taxon>Coniophorineae</taxon>
        <taxon>Serpulaceae</taxon>
        <taxon>Serpula</taxon>
    </lineage>
</organism>
<sequence>MASNSRAKGNAGGGDETPGNRQPKTTPSHRGTRYKEKFQMLREKYDQVNALHQEYERDLGIANQKLRSIQAENDLLLDAIYITLSASQPSEEHVVPAPVPAHPYHPHTPPHHPSRHHPSHHQHPNHHNQHSHQRQHHHHRLPPPPPSSQPQQHQPPVDSQQQNHALNGTTNGNGTPNGTSRHRHGPTEPPHDGLREYSPHEMNGRG</sequence>
<gene>
    <name evidence="3" type="ORF">SERLA73DRAFT_192079</name>
</gene>
<feature type="region of interest" description="Disordered" evidence="2">
    <location>
        <begin position="92"/>
        <end position="206"/>
    </location>
</feature>
<keyword evidence="4" id="KW-1185">Reference proteome</keyword>